<protein>
    <submittedName>
        <fullName evidence="1">Uncharacterized protein</fullName>
    </submittedName>
</protein>
<dbReference type="AlphaFoldDB" id="A0A8H3DXY7"/>
<organism evidence="1 2">
    <name type="scientific">Rhizoctonia solani</name>
    <dbReference type="NCBI Taxonomy" id="456999"/>
    <lineage>
        <taxon>Eukaryota</taxon>
        <taxon>Fungi</taxon>
        <taxon>Dikarya</taxon>
        <taxon>Basidiomycota</taxon>
        <taxon>Agaricomycotina</taxon>
        <taxon>Agaricomycetes</taxon>
        <taxon>Cantharellales</taxon>
        <taxon>Ceratobasidiaceae</taxon>
        <taxon>Rhizoctonia</taxon>
    </lineage>
</organism>
<evidence type="ECO:0000313" key="1">
    <source>
        <dbReference type="EMBL" id="CAE7093848.1"/>
    </source>
</evidence>
<comment type="caution">
    <text evidence="1">The sequence shown here is derived from an EMBL/GenBank/DDBJ whole genome shotgun (WGS) entry which is preliminary data.</text>
</comment>
<sequence length="299" mass="32850">MSAITPFAFSVTPISPLFYLSPVASNTNDTSLGWAPSCTTPNCLRTASWSTGATNSMLSFRYWGGGVAFDGRVEGNMSIQFFRDGMQVPWNPSRDTLFSWPDKPLDYFYLHNITLKVVDTSPGALLTVNSVQVNGSSLNNNGLPAYRWTVPSSNKDRLKYTGFIGEASEARTGSLTTYMSSTAGDTVSMQFNASTLLVYGPCGPETGLMRVTIDGQQDVVNTSKPFASSDCLLFQAWGLQNYHLHRLLIENVDGKVLGINRSFVLCNYRRGYAPALHPDLEVLLRRVTSSPTPPLRPYL</sequence>
<accession>A0A8H3DXY7</accession>
<proteinExistence type="predicted"/>
<name>A0A8H3DXY7_9AGAM</name>
<reference evidence="1" key="1">
    <citation type="submission" date="2021-01" db="EMBL/GenBank/DDBJ databases">
        <authorList>
            <person name="Kaushik A."/>
        </authorList>
    </citation>
    <scope>NUCLEOTIDE SEQUENCE</scope>
    <source>
        <strain evidence="1">AG5</strain>
    </source>
</reference>
<dbReference type="Proteomes" id="UP000663827">
    <property type="component" value="Unassembled WGS sequence"/>
</dbReference>
<gene>
    <name evidence="1" type="ORF">RDB_LOCUS34510</name>
</gene>
<dbReference type="Gene3D" id="2.60.120.260">
    <property type="entry name" value="Galactose-binding domain-like"/>
    <property type="match status" value="1"/>
</dbReference>
<dbReference type="EMBL" id="CAJNJQ010000678">
    <property type="protein sequence ID" value="CAE7093848.1"/>
    <property type="molecule type" value="Genomic_DNA"/>
</dbReference>
<evidence type="ECO:0000313" key="2">
    <source>
        <dbReference type="Proteomes" id="UP000663827"/>
    </source>
</evidence>